<evidence type="ECO:0000313" key="1">
    <source>
        <dbReference type="EMBL" id="MBB5363559.1"/>
    </source>
</evidence>
<gene>
    <name evidence="1" type="ORF">HNQ08_002665</name>
</gene>
<name>A0A7W8JUV2_9DEIO</name>
<evidence type="ECO:0000313" key="2">
    <source>
        <dbReference type="Proteomes" id="UP000552709"/>
    </source>
</evidence>
<dbReference type="SUPFAM" id="SSF53098">
    <property type="entry name" value="Ribonuclease H-like"/>
    <property type="match status" value="1"/>
</dbReference>
<dbReference type="EMBL" id="JACHFL010000006">
    <property type="protein sequence ID" value="MBB5363559.1"/>
    <property type="molecule type" value="Genomic_DNA"/>
</dbReference>
<protein>
    <recommendedName>
        <fullName evidence="3">Transposase IS4-like domain-containing protein</fullName>
    </recommendedName>
</protein>
<sequence>MDACGGHESPKRGSRHHRDRFGVWETCQLSKLLWPVECTFGSLKSPGFDLKRTGVPQPKRLERLFSLVTLAWLSCLRVEVWWHKTHPTRVLAHGRKAMSQVRYGTEWLRNPLRWHPDGLADLLARRMTPFSAP</sequence>
<comment type="caution">
    <text evidence="1">The sequence shown here is derived from an EMBL/GenBank/DDBJ whole genome shotgun (WGS) entry which is preliminary data.</text>
</comment>
<keyword evidence="2" id="KW-1185">Reference proteome</keyword>
<evidence type="ECO:0008006" key="3">
    <source>
        <dbReference type="Google" id="ProtNLM"/>
    </source>
</evidence>
<dbReference type="AlphaFoldDB" id="A0A7W8JUV2"/>
<accession>A0A7W8JUV2</accession>
<organism evidence="1 2">
    <name type="scientific">Deinococcus humi</name>
    <dbReference type="NCBI Taxonomy" id="662880"/>
    <lineage>
        <taxon>Bacteria</taxon>
        <taxon>Thermotogati</taxon>
        <taxon>Deinococcota</taxon>
        <taxon>Deinococci</taxon>
        <taxon>Deinococcales</taxon>
        <taxon>Deinococcaceae</taxon>
        <taxon>Deinococcus</taxon>
    </lineage>
</organism>
<reference evidence="1 2" key="1">
    <citation type="submission" date="2020-08" db="EMBL/GenBank/DDBJ databases">
        <title>Genomic Encyclopedia of Type Strains, Phase IV (KMG-IV): sequencing the most valuable type-strain genomes for metagenomic binning, comparative biology and taxonomic classification.</title>
        <authorList>
            <person name="Goeker M."/>
        </authorList>
    </citation>
    <scope>NUCLEOTIDE SEQUENCE [LARGE SCALE GENOMIC DNA]</scope>
    <source>
        <strain evidence="1 2">DSM 27939</strain>
    </source>
</reference>
<dbReference type="Proteomes" id="UP000552709">
    <property type="component" value="Unassembled WGS sequence"/>
</dbReference>
<dbReference type="InterPro" id="IPR012337">
    <property type="entry name" value="RNaseH-like_sf"/>
</dbReference>
<proteinExistence type="predicted"/>